<name>A0A9Q8PDF0_PASFU</name>
<dbReference type="OrthoDB" id="3942519at2759"/>
<accession>A0A9Q8PDF0</accession>
<dbReference type="KEGG" id="ffu:CLAFUR5_11185"/>
<protein>
    <submittedName>
        <fullName evidence="1">Uncharacterized protein</fullName>
    </submittedName>
</protein>
<evidence type="ECO:0000313" key="1">
    <source>
        <dbReference type="EMBL" id="UJO20519.1"/>
    </source>
</evidence>
<gene>
    <name evidence="1" type="ORF">CLAFUR5_11185</name>
</gene>
<reference evidence="1" key="1">
    <citation type="submission" date="2021-12" db="EMBL/GenBank/DDBJ databases">
        <authorList>
            <person name="Zaccaron A."/>
            <person name="Stergiopoulos I."/>
        </authorList>
    </citation>
    <scope>NUCLEOTIDE SEQUENCE</scope>
    <source>
        <strain evidence="1">Race5_Kim</strain>
    </source>
</reference>
<dbReference type="Proteomes" id="UP000756132">
    <property type="component" value="Chromosome 8"/>
</dbReference>
<reference evidence="1" key="2">
    <citation type="journal article" date="2022" name="Microb. Genom.">
        <title>A chromosome-scale genome assembly of the tomato pathogen Cladosporium fulvum reveals a compartmentalized genome architecture and the presence of a dispensable chromosome.</title>
        <authorList>
            <person name="Zaccaron A.Z."/>
            <person name="Chen L.H."/>
            <person name="Samaras A."/>
            <person name="Stergiopoulos I."/>
        </authorList>
    </citation>
    <scope>NUCLEOTIDE SEQUENCE</scope>
    <source>
        <strain evidence="1">Race5_Kim</strain>
    </source>
</reference>
<dbReference type="RefSeq" id="XP_047764885.1">
    <property type="nucleotide sequence ID" value="XM_047910333.1"/>
</dbReference>
<dbReference type="AlphaFoldDB" id="A0A9Q8PDF0"/>
<organism evidence="1 2">
    <name type="scientific">Passalora fulva</name>
    <name type="common">Tomato leaf mold</name>
    <name type="synonym">Cladosporium fulvum</name>
    <dbReference type="NCBI Taxonomy" id="5499"/>
    <lineage>
        <taxon>Eukaryota</taxon>
        <taxon>Fungi</taxon>
        <taxon>Dikarya</taxon>
        <taxon>Ascomycota</taxon>
        <taxon>Pezizomycotina</taxon>
        <taxon>Dothideomycetes</taxon>
        <taxon>Dothideomycetidae</taxon>
        <taxon>Mycosphaerellales</taxon>
        <taxon>Mycosphaerellaceae</taxon>
        <taxon>Fulvia</taxon>
    </lineage>
</organism>
<dbReference type="OMA" id="CTQELIW"/>
<keyword evidence="2" id="KW-1185">Reference proteome</keyword>
<evidence type="ECO:0000313" key="2">
    <source>
        <dbReference type="Proteomes" id="UP000756132"/>
    </source>
</evidence>
<dbReference type="EMBL" id="CP090170">
    <property type="protein sequence ID" value="UJO20519.1"/>
    <property type="molecule type" value="Genomic_DNA"/>
</dbReference>
<sequence length="164" mass="18055">MCTQELIWCSCGHGEFLPINLCTQGQRLGTCWTIVHGDHNIVLASRCSYCQAGLNRRRPLRSPRPRGDVARGVEANGEVDVEEELERLLEGSGDEGVEVEVGALAAQTNAEMDGGEVVEGSVGEFSFDDVMSTDWEKGFELGDELWNFDDFGLADLNEKEEAKE</sequence>
<dbReference type="GeneID" id="71991063"/>
<proteinExistence type="predicted"/>